<dbReference type="AlphaFoldDB" id="A0A9Q3EX12"/>
<reference evidence="2" key="1">
    <citation type="submission" date="2021-03" db="EMBL/GenBank/DDBJ databases">
        <title>Draft genome sequence of rust myrtle Austropuccinia psidii MF-1, a brazilian biotype.</title>
        <authorList>
            <person name="Quecine M.C."/>
            <person name="Pachon D.M.R."/>
            <person name="Bonatelli M.L."/>
            <person name="Correr F.H."/>
            <person name="Franceschini L.M."/>
            <person name="Leite T.F."/>
            <person name="Margarido G.R.A."/>
            <person name="Almeida C.A."/>
            <person name="Ferrarezi J.A."/>
            <person name="Labate C.A."/>
        </authorList>
    </citation>
    <scope>NUCLEOTIDE SEQUENCE</scope>
    <source>
        <strain evidence="2">MF-1</strain>
    </source>
</reference>
<accession>A0A9Q3EX12</accession>
<sequence>MSEFIIHREILRQRGGYLEHAVKKSMTEKSSAEDNINIIEEVTTRTRIGFSRVSPKKRFNTPWKYSVDQNPKENSINVKYKSADTIGKCHIFQRITHLANACPKIGKFNQIAIEKEPHVEKYDAKEENSDDKSSIFSES</sequence>
<gene>
    <name evidence="2" type="ORF">O181_066378</name>
</gene>
<feature type="region of interest" description="Disordered" evidence="1">
    <location>
        <begin position="116"/>
        <end position="139"/>
    </location>
</feature>
<feature type="compositionally biased region" description="Basic and acidic residues" evidence="1">
    <location>
        <begin position="116"/>
        <end position="133"/>
    </location>
</feature>
<dbReference type="EMBL" id="AVOT02032830">
    <property type="protein sequence ID" value="MBW0526663.1"/>
    <property type="molecule type" value="Genomic_DNA"/>
</dbReference>
<keyword evidence="3" id="KW-1185">Reference proteome</keyword>
<name>A0A9Q3EX12_9BASI</name>
<comment type="caution">
    <text evidence="2">The sequence shown here is derived from an EMBL/GenBank/DDBJ whole genome shotgun (WGS) entry which is preliminary data.</text>
</comment>
<evidence type="ECO:0000313" key="3">
    <source>
        <dbReference type="Proteomes" id="UP000765509"/>
    </source>
</evidence>
<organism evidence="2 3">
    <name type="scientific">Austropuccinia psidii MF-1</name>
    <dbReference type="NCBI Taxonomy" id="1389203"/>
    <lineage>
        <taxon>Eukaryota</taxon>
        <taxon>Fungi</taxon>
        <taxon>Dikarya</taxon>
        <taxon>Basidiomycota</taxon>
        <taxon>Pucciniomycotina</taxon>
        <taxon>Pucciniomycetes</taxon>
        <taxon>Pucciniales</taxon>
        <taxon>Sphaerophragmiaceae</taxon>
        <taxon>Austropuccinia</taxon>
    </lineage>
</organism>
<dbReference type="Proteomes" id="UP000765509">
    <property type="component" value="Unassembled WGS sequence"/>
</dbReference>
<protein>
    <submittedName>
        <fullName evidence="2">Uncharacterized protein</fullName>
    </submittedName>
</protein>
<evidence type="ECO:0000313" key="2">
    <source>
        <dbReference type="EMBL" id="MBW0526663.1"/>
    </source>
</evidence>
<evidence type="ECO:0000256" key="1">
    <source>
        <dbReference type="SAM" id="MobiDB-lite"/>
    </source>
</evidence>
<proteinExistence type="predicted"/>